<reference evidence="1" key="1">
    <citation type="submission" date="2022-06" db="EMBL/GenBank/DDBJ databases">
        <title>Phylogenomic reconstructions and comparative analyses of Kickxellomycotina fungi.</title>
        <authorList>
            <person name="Reynolds N.K."/>
            <person name="Stajich J.E."/>
            <person name="Barry K."/>
            <person name="Grigoriev I.V."/>
            <person name="Crous P."/>
            <person name="Smith M.E."/>
        </authorList>
    </citation>
    <scope>NUCLEOTIDE SEQUENCE</scope>
    <source>
        <strain evidence="1">RSA 2271</strain>
    </source>
</reference>
<dbReference type="EMBL" id="JAMZIH010005198">
    <property type="protein sequence ID" value="KAJ1675707.1"/>
    <property type="molecule type" value="Genomic_DNA"/>
</dbReference>
<protein>
    <submittedName>
        <fullName evidence="1">Uncharacterized protein</fullName>
    </submittedName>
</protein>
<organism evidence="1 2">
    <name type="scientific">Spiromyces aspiralis</name>
    <dbReference type="NCBI Taxonomy" id="68401"/>
    <lineage>
        <taxon>Eukaryota</taxon>
        <taxon>Fungi</taxon>
        <taxon>Fungi incertae sedis</taxon>
        <taxon>Zoopagomycota</taxon>
        <taxon>Kickxellomycotina</taxon>
        <taxon>Kickxellomycetes</taxon>
        <taxon>Kickxellales</taxon>
        <taxon>Kickxellaceae</taxon>
        <taxon>Spiromyces</taxon>
    </lineage>
</organism>
<evidence type="ECO:0000313" key="2">
    <source>
        <dbReference type="Proteomes" id="UP001145114"/>
    </source>
</evidence>
<keyword evidence="2" id="KW-1185">Reference proteome</keyword>
<dbReference type="Proteomes" id="UP001145114">
    <property type="component" value="Unassembled WGS sequence"/>
</dbReference>
<comment type="caution">
    <text evidence="1">The sequence shown here is derived from an EMBL/GenBank/DDBJ whole genome shotgun (WGS) entry which is preliminary data.</text>
</comment>
<name>A0ACC1HHP1_9FUNG</name>
<sequence length="619" mass="69392">MLTTFRAIVGIAITLWILAVMMVDALPLDSDGRGQQQQQQGEGNSDQSRFRTACDSPIFCDSPLLKAVQLSGIFKDSKTFVDKPTKRPVTQVLEAFAKLPENPSKETLSRFVNENFGDEFSIIKPANLSDFRPDPNFLGSIASDLLRGFGAEVHSYWGELVRVQDLSGLCDGCDTTMLPIKHKFIVPGGRFREFYYWDSFFILEGLLASELHETAREFLLNFLDMFDHLGFVPNGARIYYLNRSQPPVLSLMISRYYEATNDIAILRRAVPILVKEHAFWVNNRSVTVTDPQRFGDRQFRFFIYNVATDKPRPEGFAPDWQNAHNATSDPAKQRELYMQYASGAESGWDYTVRWAREPWLDDPVVMQTLRVNKIIPPELNSLVYALETTISRLSAATGDSATAAEFAWRARQLRDDMVDFMLDPTTGMFGDWSLEDSAFTGIWSVAAVWPYWQFGETINPAVIQRMLANLAQTIEAHPGGVPSTLITSGLQWDYPAAWPPHQYVVIRGLENINNQVPQRDLPASLVRQVAQNYISSAFCGWYNTGGSIPGLLERRPSIASNNDTGHMFEKYDAGSIGRSAGGGEYAVQDGFGWTNGVVLWVLDKFGDILTNPTCSSPST</sequence>
<evidence type="ECO:0000313" key="1">
    <source>
        <dbReference type="EMBL" id="KAJ1675707.1"/>
    </source>
</evidence>
<gene>
    <name evidence="1" type="ORF">EV182_000737</name>
</gene>
<proteinExistence type="predicted"/>
<accession>A0ACC1HHP1</accession>